<name>A0A371D926_9APHY</name>
<proteinExistence type="predicted"/>
<feature type="domain" description="BTB" evidence="2">
    <location>
        <begin position="17"/>
        <end position="88"/>
    </location>
</feature>
<dbReference type="Pfam" id="PF00651">
    <property type="entry name" value="BTB"/>
    <property type="match status" value="1"/>
</dbReference>
<evidence type="ECO:0000313" key="3">
    <source>
        <dbReference type="EMBL" id="RDX49021.1"/>
    </source>
</evidence>
<protein>
    <recommendedName>
        <fullName evidence="2">BTB domain-containing protein</fullName>
    </recommendedName>
</protein>
<dbReference type="Proteomes" id="UP000256964">
    <property type="component" value="Unassembled WGS sequence"/>
</dbReference>
<organism evidence="3 4">
    <name type="scientific">Lentinus brumalis</name>
    <dbReference type="NCBI Taxonomy" id="2498619"/>
    <lineage>
        <taxon>Eukaryota</taxon>
        <taxon>Fungi</taxon>
        <taxon>Dikarya</taxon>
        <taxon>Basidiomycota</taxon>
        <taxon>Agaricomycotina</taxon>
        <taxon>Agaricomycetes</taxon>
        <taxon>Polyporales</taxon>
        <taxon>Polyporaceae</taxon>
        <taxon>Lentinus</taxon>
    </lineage>
</organism>
<evidence type="ECO:0000256" key="1">
    <source>
        <dbReference type="SAM" id="MobiDB-lite"/>
    </source>
</evidence>
<feature type="region of interest" description="Disordered" evidence="1">
    <location>
        <begin position="48"/>
        <end position="70"/>
    </location>
</feature>
<sequence length="88" mass="10031">GENVETRRDEEFWFEDGSIALVARDVEFRVYKRVLADHSAVFADMFSLPQPESDSSASTRSCPTVDLDDSPEDLRHILRALFPRKDAT</sequence>
<keyword evidence="4" id="KW-1185">Reference proteome</keyword>
<dbReference type="PROSITE" id="PS50097">
    <property type="entry name" value="BTB"/>
    <property type="match status" value="1"/>
</dbReference>
<dbReference type="STRING" id="139420.A0A371D926"/>
<feature type="compositionally biased region" description="Polar residues" evidence="1">
    <location>
        <begin position="50"/>
        <end position="62"/>
    </location>
</feature>
<gene>
    <name evidence="3" type="ORF">OH76DRAFT_1351607</name>
</gene>
<dbReference type="Gene3D" id="3.30.710.10">
    <property type="entry name" value="Potassium Channel Kv1.1, Chain A"/>
    <property type="match status" value="1"/>
</dbReference>
<dbReference type="CDD" id="cd18186">
    <property type="entry name" value="BTB_POZ_ZBTB_KLHL-like"/>
    <property type="match status" value="1"/>
</dbReference>
<evidence type="ECO:0000259" key="2">
    <source>
        <dbReference type="PROSITE" id="PS50097"/>
    </source>
</evidence>
<reference evidence="3 4" key="1">
    <citation type="journal article" date="2018" name="Biotechnol. Biofuels">
        <title>Integrative visual omics of the white-rot fungus Polyporus brumalis exposes the biotechnological potential of its oxidative enzymes for delignifying raw plant biomass.</title>
        <authorList>
            <person name="Miyauchi S."/>
            <person name="Rancon A."/>
            <person name="Drula E."/>
            <person name="Hage H."/>
            <person name="Chaduli D."/>
            <person name="Favel A."/>
            <person name="Grisel S."/>
            <person name="Henrissat B."/>
            <person name="Herpoel-Gimbert I."/>
            <person name="Ruiz-Duenas F.J."/>
            <person name="Chevret D."/>
            <person name="Hainaut M."/>
            <person name="Lin J."/>
            <person name="Wang M."/>
            <person name="Pangilinan J."/>
            <person name="Lipzen A."/>
            <person name="Lesage-Meessen L."/>
            <person name="Navarro D."/>
            <person name="Riley R."/>
            <person name="Grigoriev I.V."/>
            <person name="Zhou S."/>
            <person name="Raouche S."/>
            <person name="Rosso M.N."/>
        </authorList>
    </citation>
    <scope>NUCLEOTIDE SEQUENCE [LARGE SCALE GENOMIC DNA]</scope>
    <source>
        <strain evidence="3 4">BRFM 1820</strain>
    </source>
</reference>
<evidence type="ECO:0000313" key="4">
    <source>
        <dbReference type="Proteomes" id="UP000256964"/>
    </source>
</evidence>
<dbReference type="InterPro" id="IPR011333">
    <property type="entry name" value="SKP1/BTB/POZ_sf"/>
</dbReference>
<dbReference type="AlphaFoldDB" id="A0A371D926"/>
<dbReference type="EMBL" id="KZ857408">
    <property type="protein sequence ID" value="RDX49021.1"/>
    <property type="molecule type" value="Genomic_DNA"/>
</dbReference>
<dbReference type="OrthoDB" id="2752332at2759"/>
<dbReference type="SUPFAM" id="SSF54695">
    <property type="entry name" value="POZ domain"/>
    <property type="match status" value="1"/>
</dbReference>
<dbReference type="InterPro" id="IPR000210">
    <property type="entry name" value="BTB/POZ_dom"/>
</dbReference>
<feature type="non-terminal residue" evidence="3">
    <location>
        <position position="1"/>
    </location>
</feature>
<accession>A0A371D926</accession>